<dbReference type="SMR" id="A0A3B6K983"/>
<dbReference type="PRINTS" id="PR00119">
    <property type="entry name" value="CATATPASE"/>
</dbReference>
<accession>A0A3B6K983</accession>
<gene>
    <name evidence="17" type="primary">LOC123101934</name>
</gene>
<dbReference type="InterPro" id="IPR023214">
    <property type="entry name" value="HAD_sf"/>
</dbReference>
<evidence type="ECO:0000256" key="16">
    <source>
        <dbReference type="RuleBase" id="RU362083"/>
    </source>
</evidence>
<dbReference type="Gene3D" id="3.40.1110.10">
    <property type="entry name" value="Calcium-transporting ATPase, cytoplasmic domain N"/>
    <property type="match status" value="1"/>
</dbReference>
<keyword evidence="13 16" id="KW-0406">Ion transport</keyword>
<dbReference type="GO" id="GO:0008553">
    <property type="term" value="F:P-type proton-exporting transporter activity"/>
    <property type="evidence" value="ECO:0007669"/>
    <property type="project" value="UniProtKB-UniRule"/>
</dbReference>
<dbReference type="GO" id="GO:0005886">
    <property type="term" value="C:plasma membrane"/>
    <property type="evidence" value="ECO:0007669"/>
    <property type="project" value="UniProtKB-SubCell"/>
</dbReference>
<dbReference type="AlphaFoldDB" id="A0A3B6K983"/>
<evidence type="ECO:0000256" key="7">
    <source>
        <dbReference type="ARBA" id="ARBA00022741"/>
    </source>
</evidence>
<comment type="similarity">
    <text evidence="2 16">Belongs to the cation transport ATPase (P-type) (TC 3.A.3) family. Type IIIA subfamily.</text>
</comment>
<evidence type="ECO:0000256" key="9">
    <source>
        <dbReference type="ARBA" id="ARBA00022840"/>
    </source>
</evidence>
<reference evidence="17" key="2">
    <citation type="submission" date="2018-10" db="UniProtKB">
        <authorList>
            <consortium name="EnsemblPlants"/>
        </authorList>
    </citation>
    <scope>IDENTIFICATION</scope>
</reference>
<dbReference type="NCBIfam" id="TIGR01494">
    <property type="entry name" value="ATPase_P-type"/>
    <property type="match status" value="1"/>
</dbReference>
<evidence type="ECO:0000256" key="2">
    <source>
        <dbReference type="ARBA" id="ARBA00008804"/>
    </source>
</evidence>
<dbReference type="FunFam" id="1.20.1110.10:FF:000045">
    <property type="entry name" value="ATPase 4 plasma membrane-type"/>
    <property type="match status" value="1"/>
</dbReference>
<dbReference type="SUPFAM" id="SSF56784">
    <property type="entry name" value="HAD-like"/>
    <property type="match status" value="1"/>
</dbReference>
<sequence length="575" mass="64125">MAARASRTENQDAIDTAIVGMLADPKEARAGIQEVHFLPFNPTDKRTALTYIDADGKMHRVSKGAPEQILHLAHNTSEIERRVHAVIDKFAERGLRSLAVAYQEVPDGRKESPGGPWHFAGLMPLFDPPRHDSAETIRRALNLGVNVKMITGDQLAIGKSTGRRLGMGTNMYPSSALLGQKNSDESISALPVDDLIEKADGFAGVFPEHKYEIVKRLQARKHICGMTGDGVNDAPALKKADIGIAVADATDAARSASDIVLTEPGLSVIISAVLTSRAIFQRMKNYTIYAVSITIRIVLGFMLLALIWKFDFPPFMVLIIAILNDGTIMTISKDRVKPSPLPDSWKLAEIFTTGVILGGYLAIMTVIFFWAAYKTNFFPRLFHVESLEKTAQDDIQKLAAAIYLQVSTISQALIFVTRSRSWSFAERPGFLLVFAFFVAQLIKGIGWGWAGVVWLYNIITYLPLDIIKFLIRYTLSGKAWDLVIDQRIAFTRKKDFGKEERELKWAHAQRTLHGLQPPDAKMFSEKGAYNELNHMAEEAKRRAEIARLRELHTVKLYWHVGCMGIGNANRPYCRG</sequence>
<keyword evidence="14 16" id="KW-0472">Membrane</keyword>
<dbReference type="InterPro" id="IPR006534">
    <property type="entry name" value="P-type_ATPase_IIIA"/>
</dbReference>
<dbReference type="Gene3D" id="3.40.50.1000">
    <property type="entry name" value="HAD superfamily/HAD-like"/>
    <property type="match status" value="1"/>
</dbReference>
<evidence type="ECO:0000313" key="18">
    <source>
        <dbReference type="Proteomes" id="UP000019116"/>
    </source>
</evidence>
<dbReference type="PANTHER" id="PTHR42861">
    <property type="entry name" value="CALCIUM-TRANSPORTING ATPASE"/>
    <property type="match status" value="1"/>
</dbReference>
<dbReference type="FunFam" id="3.40.50.1000:FF:000211">
    <property type="entry name" value="Plasma membrane ATPase"/>
    <property type="match status" value="1"/>
</dbReference>
<keyword evidence="7 16" id="KW-0547">Nucleotide-binding</keyword>
<keyword evidence="8 16" id="KW-0375">Hydrogen ion transport</keyword>
<comment type="caution">
    <text evidence="16">Lacks conserved residue(s) required for the propagation of feature annotation.</text>
</comment>
<proteinExistence type="inferred from homology"/>
<protein>
    <recommendedName>
        <fullName evidence="16">Plasma membrane ATPase</fullName>
        <ecNumber evidence="16">7.1.2.1</ecNumber>
    </recommendedName>
</protein>
<dbReference type="GO" id="GO:0016887">
    <property type="term" value="F:ATP hydrolysis activity"/>
    <property type="evidence" value="ECO:0007669"/>
    <property type="project" value="InterPro"/>
</dbReference>
<evidence type="ECO:0000256" key="6">
    <source>
        <dbReference type="ARBA" id="ARBA00022723"/>
    </source>
</evidence>
<dbReference type="FunFam" id="3.40.1110.10:FF:000004">
    <property type="entry name" value="Plasma membrane ATPase"/>
    <property type="match status" value="1"/>
</dbReference>
<dbReference type="Pfam" id="PF00702">
    <property type="entry name" value="Hydrolase"/>
    <property type="match status" value="1"/>
</dbReference>
<evidence type="ECO:0000256" key="13">
    <source>
        <dbReference type="ARBA" id="ARBA00023065"/>
    </source>
</evidence>
<dbReference type="SUPFAM" id="SSF81660">
    <property type="entry name" value="Metal cation-transporting ATPase, ATP-binding domain N"/>
    <property type="match status" value="1"/>
</dbReference>
<keyword evidence="3 16" id="KW-0813">Transport</keyword>
<keyword evidence="4" id="KW-0597">Phosphoprotein</keyword>
<feature type="transmembrane region" description="Helical" evidence="16">
    <location>
        <begin position="429"/>
        <end position="447"/>
    </location>
</feature>
<dbReference type="Gene3D" id="6.10.140.890">
    <property type="match status" value="1"/>
</dbReference>
<dbReference type="GO" id="GO:0046872">
    <property type="term" value="F:metal ion binding"/>
    <property type="evidence" value="ECO:0007669"/>
    <property type="project" value="UniProtKB-KW"/>
</dbReference>
<keyword evidence="12 16" id="KW-1133">Transmembrane helix</keyword>
<dbReference type="InterPro" id="IPR036412">
    <property type="entry name" value="HAD-like_sf"/>
</dbReference>
<dbReference type="NCBIfam" id="TIGR01647">
    <property type="entry name" value="ATPase-IIIA_H"/>
    <property type="match status" value="1"/>
</dbReference>
<evidence type="ECO:0000256" key="11">
    <source>
        <dbReference type="ARBA" id="ARBA00022967"/>
    </source>
</evidence>
<evidence type="ECO:0000256" key="4">
    <source>
        <dbReference type="ARBA" id="ARBA00022553"/>
    </source>
</evidence>
<evidence type="ECO:0000256" key="12">
    <source>
        <dbReference type="ARBA" id="ARBA00022989"/>
    </source>
</evidence>
<evidence type="ECO:0000313" key="17">
    <source>
        <dbReference type="EnsemblPlants" id="TraesCS5A02G004300.1"/>
    </source>
</evidence>
<dbReference type="InterPro" id="IPR023299">
    <property type="entry name" value="ATPase_P-typ_cyto_dom_N"/>
</dbReference>
<dbReference type="Gene3D" id="1.20.1110.10">
    <property type="entry name" value="Calcium-transporting ATPase, transmembrane domain"/>
    <property type="match status" value="1"/>
</dbReference>
<dbReference type="Gramene" id="TraesCS5A03G0008600.1">
    <property type="protein sequence ID" value="TraesCS5A03G0008600.1.CDS"/>
    <property type="gene ID" value="TraesCS5A03G0008600"/>
</dbReference>
<dbReference type="SUPFAM" id="SSF81665">
    <property type="entry name" value="Calcium ATPase, transmembrane domain M"/>
    <property type="match status" value="1"/>
</dbReference>
<evidence type="ECO:0000256" key="10">
    <source>
        <dbReference type="ARBA" id="ARBA00022842"/>
    </source>
</evidence>
<evidence type="ECO:0000256" key="3">
    <source>
        <dbReference type="ARBA" id="ARBA00022448"/>
    </source>
</evidence>
<feature type="transmembrane region" description="Helical" evidence="16">
    <location>
        <begin position="351"/>
        <end position="373"/>
    </location>
</feature>
<dbReference type="Gramene" id="TraesROB_scaffold_244639_01G000100.1">
    <property type="protein sequence ID" value="TraesROB_scaffold_244639_01G000100.1"/>
    <property type="gene ID" value="TraesROB_scaffold_244639_01G000100"/>
</dbReference>
<name>A0A3B6K983_WHEAT</name>
<evidence type="ECO:0000256" key="8">
    <source>
        <dbReference type="ARBA" id="ARBA00022781"/>
    </source>
</evidence>
<dbReference type="EC" id="7.1.2.1" evidence="16"/>
<dbReference type="InterPro" id="IPR001757">
    <property type="entry name" value="P_typ_ATPase"/>
</dbReference>
<reference evidence="17" key="1">
    <citation type="submission" date="2018-08" db="EMBL/GenBank/DDBJ databases">
        <authorList>
            <person name="Rossello M."/>
        </authorList>
    </citation>
    <scope>NUCLEOTIDE SEQUENCE [LARGE SCALE GENOMIC DNA]</scope>
    <source>
        <strain evidence="17">cv. Chinese Spring</strain>
    </source>
</reference>
<dbReference type="PRINTS" id="PR00120">
    <property type="entry name" value="HATPASE"/>
</dbReference>
<evidence type="ECO:0000256" key="15">
    <source>
        <dbReference type="ARBA" id="ARBA00048122"/>
    </source>
</evidence>
<dbReference type="Proteomes" id="UP000019116">
    <property type="component" value="Chromosome 5A"/>
</dbReference>
<organism evidence="17">
    <name type="scientific">Triticum aestivum</name>
    <name type="common">Wheat</name>
    <dbReference type="NCBI Taxonomy" id="4565"/>
    <lineage>
        <taxon>Eukaryota</taxon>
        <taxon>Viridiplantae</taxon>
        <taxon>Streptophyta</taxon>
        <taxon>Embryophyta</taxon>
        <taxon>Tracheophyta</taxon>
        <taxon>Spermatophyta</taxon>
        <taxon>Magnoliopsida</taxon>
        <taxon>Liliopsida</taxon>
        <taxon>Poales</taxon>
        <taxon>Poaceae</taxon>
        <taxon>BOP clade</taxon>
        <taxon>Pooideae</taxon>
        <taxon>Triticodae</taxon>
        <taxon>Triticeae</taxon>
        <taxon>Triticinae</taxon>
        <taxon>Triticum</taxon>
    </lineage>
</organism>
<keyword evidence="18" id="KW-1185">Reference proteome</keyword>
<dbReference type="InterPro" id="IPR023298">
    <property type="entry name" value="ATPase_P-typ_TM_dom_sf"/>
</dbReference>
<feature type="transmembrane region" description="Helical" evidence="16">
    <location>
        <begin position="286"/>
        <end position="308"/>
    </location>
</feature>
<keyword evidence="10 16" id="KW-0460">Magnesium</keyword>
<evidence type="ECO:0000256" key="14">
    <source>
        <dbReference type="ARBA" id="ARBA00023136"/>
    </source>
</evidence>
<keyword evidence="5 16" id="KW-0812">Transmembrane</keyword>
<dbReference type="GO" id="GO:0120029">
    <property type="term" value="P:proton export across plasma membrane"/>
    <property type="evidence" value="ECO:0007669"/>
    <property type="project" value="UniProtKB-UniRule"/>
</dbReference>
<keyword evidence="9 16" id="KW-0067">ATP-binding</keyword>
<evidence type="ECO:0000256" key="5">
    <source>
        <dbReference type="ARBA" id="ARBA00022692"/>
    </source>
</evidence>
<keyword evidence="11 16" id="KW-1278">Translocase</keyword>
<dbReference type="GO" id="GO:0005524">
    <property type="term" value="F:ATP binding"/>
    <property type="evidence" value="ECO:0007669"/>
    <property type="project" value="UniProtKB-UniRule"/>
</dbReference>
<comment type="subcellular location">
    <subcellularLocation>
        <location evidence="16">Cell membrane</location>
        <topology evidence="16">Multi-pass membrane protein</topology>
    </subcellularLocation>
    <subcellularLocation>
        <location evidence="1">Membrane</location>
        <topology evidence="1">Multi-pass membrane protein</topology>
    </subcellularLocation>
</comment>
<comment type="catalytic activity">
    <reaction evidence="15 16">
        <text>ATP + H2O + H(+)(in) = ADP + phosphate + 2 H(+)(out)</text>
        <dbReference type="Rhea" id="RHEA:20852"/>
        <dbReference type="ChEBI" id="CHEBI:15377"/>
        <dbReference type="ChEBI" id="CHEBI:15378"/>
        <dbReference type="ChEBI" id="CHEBI:30616"/>
        <dbReference type="ChEBI" id="CHEBI:43474"/>
        <dbReference type="ChEBI" id="CHEBI:456216"/>
        <dbReference type="EC" id="7.1.2.1"/>
    </reaction>
</comment>
<evidence type="ECO:0000256" key="1">
    <source>
        <dbReference type="ARBA" id="ARBA00004141"/>
    </source>
</evidence>
<keyword evidence="6" id="KW-0479">Metal-binding</keyword>
<dbReference type="Gramene" id="TraesCS5A02G004300.1">
    <property type="protein sequence ID" value="TraesCS5A02G004300.1"/>
    <property type="gene ID" value="TraesCS5A02G004300"/>
</dbReference>
<dbReference type="EnsemblPlants" id="TraesCS5A02G004300.1">
    <property type="protein sequence ID" value="TraesCS5A02G004300.1"/>
    <property type="gene ID" value="TraesCS5A02G004300"/>
</dbReference>